<evidence type="ECO:0008006" key="5">
    <source>
        <dbReference type="Google" id="ProtNLM"/>
    </source>
</evidence>
<keyword evidence="4" id="KW-1185">Reference proteome</keyword>
<proteinExistence type="predicted"/>
<evidence type="ECO:0000313" key="2">
    <source>
        <dbReference type="EMBL" id="MBB5376507.1"/>
    </source>
</evidence>
<evidence type="ECO:0000313" key="3">
    <source>
        <dbReference type="Proteomes" id="UP000539473"/>
    </source>
</evidence>
<dbReference type="Proteomes" id="UP000539473">
    <property type="component" value="Unassembled WGS sequence"/>
</dbReference>
<sequence length="102" mass="11074">MPAQNANRPHHDPCAAVLDQLASGGGRDLRPCIQMYGGLLLTLAHRYAFPDPEEALYLAFLDVRAGCSSWPSSHLSARTWVLGIGKRCYDRLALVPADVGGR</sequence>
<comment type="caution">
    <text evidence="2">The sequence shown here is derived from an EMBL/GenBank/DDBJ whole genome shotgun (WGS) entry which is preliminary data.</text>
</comment>
<organism evidence="2 3">
    <name type="scientific">Deinococcus metalli</name>
    <dbReference type="NCBI Taxonomy" id="1141878"/>
    <lineage>
        <taxon>Bacteria</taxon>
        <taxon>Thermotogati</taxon>
        <taxon>Deinococcota</taxon>
        <taxon>Deinococci</taxon>
        <taxon>Deinococcales</taxon>
        <taxon>Deinococcaceae</taxon>
        <taxon>Deinococcus</taxon>
    </lineage>
</organism>
<accession>A0A7W8NRV5</accession>
<dbReference type="AlphaFoldDB" id="A0A7W8NRV5"/>
<protein>
    <recommendedName>
        <fullName evidence="5">RNA polymerase sigma-70 region 2 domain-containing protein</fullName>
    </recommendedName>
</protein>
<evidence type="ECO:0000313" key="1">
    <source>
        <dbReference type="EMBL" id="GHF43514.1"/>
    </source>
</evidence>
<dbReference type="Proteomes" id="UP000619376">
    <property type="component" value="Unassembled WGS sequence"/>
</dbReference>
<reference evidence="4" key="2">
    <citation type="journal article" date="2019" name="Int. J. Syst. Evol. Microbiol.">
        <title>The Global Catalogue of Microorganisms (GCM) 10K type strain sequencing project: providing services to taxonomists for standard genome sequencing and annotation.</title>
        <authorList>
            <consortium name="The Broad Institute Genomics Platform"/>
            <consortium name="The Broad Institute Genome Sequencing Center for Infectious Disease"/>
            <person name="Wu L."/>
            <person name="Ma J."/>
        </authorList>
    </citation>
    <scope>NUCLEOTIDE SEQUENCE [LARGE SCALE GENOMIC DNA]</scope>
    <source>
        <strain evidence="4">CGMCC 1.18437</strain>
    </source>
</reference>
<evidence type="ECO:0000313" key="4">
    <source>
        <dbReference type="Proteomes" id="UP000619376"/>
    </source>
</evidence>
<reference evidence="1" key="1">
    <citation type="journal article" date="2014" name="Int. J. Syst. Evol. Microbiol.">
        <title>Complete genome of a new Firmicutes species belonging to the dominant human colonic microbiota ('Ruminococcus bicirculans') reveals two chromosomes and a selective capacity to utilize plant glucans.</title>
        <authorList>
            <consortium name="NISC Comparative Sequencing Program"/>
            <person name="Wegmann U."/>
            <person name="Louis P."/>
            <person name="Goesmann A."/>
            <person name="Henrissat B."/>
            <person name="Duncan S.H."/>
            <person name="Flint H.J."/>
        </authorList>
    </citation>
    <scope>NUCLEOTIDE SEQUENCE</scope>
    <source>
        <strain evidence="1">CGMCC 1.18437</strain>
    </source>
</reference>
<dbReference type="EMBL" id="BNAJ01000004">
    <property type="protein sequence ID" value="GHF43514.1"/>
    <property type="molecule type" value="Genomic_DNA"/>
</dbReference>
<name>A0A7W8NRV5_9DEIO</name>
<gene>
    <name evidence="1" type="ORF">GCM10017781_19940</name>
    <name evidence="2" type="ORF">HNQ07_001971</name>
</gene>
<dbReference type="RefSeq" id="WP_184111178.1">
    <property type="nucleotide sequence ID" value="NZ_BNAJ01000004.1"/>
</dbReference>
<dbReference type="EMBL" id="JACHFK010000004">
    <property type="protein sequence ID" value="MBB5376507.1"/>
    <property type="molecule type" value="Genomic_DNA"/>
</dbReference>
<reference evidence="2 3" key="3">
    <citation type="submission" date="2020-08" db="EMBL/GenBank/DDBJ databases">
        <title>Genomic Encyclopedia of Type Strains, Phase IV (KMG-IV): sequencing the most valuable type-strain genomes for metagenomic binning, comparative biology and taxonomic classification.</title>
        <authorList>
            <person name="Goeker M."/>
        </authorList>
    </citation>
    <scope>NUCLEOTIDE SEQUENCE [LARGE SCALE GENOMIC DNA]</scope>
    <source>
        <strain evidence="2 3">DSM 27521</strain>
    </source>
</reference>
<reference evidence="1" key="4">
    <citation type="submission" date="2024-05" db="EMBL/GenBank/DDBJ databases">
        <authorList>
            <person name="Sun Q."/>
            <person name="Zhou Y."/>
        </authorList>
    </citation>
    <scope>NUCLEOTIDE SEQUENCE</scope>
    <source>
        <strain evidence="1">CGMCC 1.18437</strain>
    </source>
</reference>